<evidence type="ECO:0000313" key="3">
    <source>
        <dbReference type="Proteomes" id="UP001497516"/>
    </source>
</evidence>
<feature type="domain" description="Reverse transcriptase zinc-binding" evidence="1">
    <location>
        <begin position="115"/>
        <end position="201"/>
    </location>
</feature>
<evidence type="ECO:0000259" key="1">
    <source>
        <dbReference type="Pfam" id="PF13966"/>
    </source>
</evidence>
<reference evidence="2 3" key="1">
    <citation type="submission" date="2024-04" db="EMBL/GenBank/DDBJ databases">
        <authorList>
            <person name="Fracassetti M."/>
        </authorList>
    </citation>
    <scope>NUCLEOTIDE SEQUENCE [LARGE SCALE GENOMIC DNA]</scope>
</reference>
<sequence>MARASNLWHGIRKVWPIMSLGMRMSIKDGRDTSFWTDRWVDLGEMLIDHALDASSPPNPTLPVAQFTTPDGEWNIPHLRSHQLEELVLQVMGVQTPKEGYDADIPIWGSERDERFRVKSAYQLLTEGEEAHNTFDWRSIWRWRGPARITHFLWLAARERLLTNGERNRRHLSTTNICPQCKAAPETILDVLRDCEFSRLPWMQFIQPSGHQRFFRSHLQDWIIHHVRQEKTSLDFGIFCWSLWQIRNDRVFAGKITTTAAFI</sequence>
<name>A0AAV2GC43_9ROSI</name>
<proteinExistence type="predicted"/>
<organism evidence="2 3">
    <name type="scientific">Linum trigynum</name>
    <dbReference type="NCBI Taxonomy" id="586398"/>
    <lineage>
        <taxon>Eukaryota</taxon>
        <taxon>Viridiplantae</taxon>
        <taxon>Streptophyta</taxon>
        <taxon>Embryophyta</taxon>
        <taxon>Tracheophyta</taxon>
        <taxon>Spermatophyta</taxon>
        <taxon>Magnoliopsida</taxon>
        <taxon>eudicotyledons</taxon>
        <taxon>Gunneridae</taxon>
        <taxon>Pentapetalae</taxon>
        <taxon>rosids</taxon>
        <taxon>fabids</taxon>
        <taxon>Malpighiales</taxon>
        <taxon>Linaceae</taxon>
        <taxon>Linum</taxon>
    </lineage>
</organism>
<dbReference type="EMBL" id="OZ034821">
    <property type="protein sequence ID" value="CAL1407398.1"/>
    <property type="molecule type" value="Genomic_DNA"/>
</dbReference>
<dbReference type="Proteomes" id="UP001497516">
    <property type="component" value="Chromosome 8"/>
</dbReference>
<dbReference type="AlphaFoldDB" id="A0AAV2GC43"/>
<protein>
    <recommendedName>
        <fullName evidence="1">Reverse transcriptase zinc-binding domain-containing protein</fullName>
    </recommendedName>
</protein>
<keyword evidence="3" id="KW-1185">Reference proteome</keyword>
<dbReference type="Pfam" id="PF13966">
    <property type="entry name" value="zf-RVT"/>
    <property type="match status" value="1"/>
</dbReference>
<accession>A0AAV2GC43</accession>
<dbReference type="InterPro" id="IPR026960">
    <property type="entry name" value="RVT-Znf"/>
</dbReference>
<evidence type="ECO:0000313" key="2">
    <source>
        <dbReference type="EMBL" id="CAL1407398.1"/>
    </source>
</evidence>
<gene>
    <name evidence="2" type="ORF">LTRI10_LOCUS47066</name>
</gene>